<evidence type="ECO:0000313" key="4">
    <source>
        <dbReference type="EMBL" id="KAK8763207.1"/>
    </source>
</evidence>
<dbReference type="Gene3D" id="3.40.390.10">
    <property type="entry name" value="Collagenase (Catalytic Domain)"/>
    <property type="match status" value="1"/>
</dbReference>
<dbReference type="PROSITE" id="PS51885">
    <property type="entry name" value="NEPRILYSIN"/>
    <property type="match status" value="1"/>
</dbReference>
<feature type="transmembrane region" description="Helical" evidence="2">
    <location>
        <begin position="328"/>
        <end position="348"/>
    </location>
</feature>
<dbReference type="InterPro" id="IPR008753">
    <property type="entry name" value="Peptidase_M13_N"/>
</dbReference>
<dbReference type="GO" id="GO:0016485">
    <property type="term" value="P:protein processing"/>
    <property type="evidence" value="ECO:0007669"/>
    <property type="project" value="TreeGrafter"/>
</dbReference>
<dbReference type="InterPro" id="IPR024079">
    <property type="entry name" value="MetalloPept_cat_dom_sf"/>
</dbReference>
<dbReference type="GO" id="GO:0004222">
    <property type="term" value="F:metalloendopeptidase activity"/>
    <property type="evidence" value="ECO:0007669"/>
    <property type="project" value="InterPro"/>
</dbReference>
<protein>
    <recommendedName>
        <fullName evidence="3">Peptidase M13 N-terminal domain-containing protein</fullName>
    </recommendedName>
</protein>
<accession>A0AAQ4DL67</accession>
<dbReference type="AlphaFoldDB" id="A0AAQ4DL67"/>
<evidence type="ECO:0000256" key="2">
    <source>
        <dbReference type="SAM" id="Phobius"/>
    </source>
</evidence>
<dbReference type="InterPro" id="IPR042089">
    <property type="entry name" value="Peptidase_M13_dom_2"/>
</dbReference>
<dbReference type="PANTHER" id="PTHR11733:SF241">
    <property type="entry name" value="GH26575P-RELATED"/>
    <property type="match status" value="1"/>
</dbReference>
<feature type="transmembrane region" description="Helical" evidence="2">
    <location>
        <begin position="20"/>
        <end position="41"/>
    </location>
</feature>
<evidence type="ECO:0000259" key="3">
    <source>
        <dbReference type="Pfam" id="PF05649"/>
    </source>
</evidence>
<dbReference type="Pfam" id="PF05649">
    <property type="entry name" value="Peptidase_M13_N"/>
    <property type="match status" value="1"/>
</dbReference>
<feature type="domain" description="Peptidase M13 N-terminal" evidence="3">
    <location>
        <begin position="74"/>
        <end position="408"/>
    </location>
</feature>
<dbReference type="Gene3D" id="1.10.1380.10">
    <property type="entry name" value="Neutral endopeptidase , domain2"/>
    <property type="match status" value="1"/>
</dbReference>
<comment type="caution">
    <text evidence="4">The sequence shown here is derived from an EMBL/GenBank/DDBJ whole genome shotgun (WGS) entry which is preliminary data.</text>
</comment>
<dbReference type="PANTHER" id="PTHR11733">
    <property type="entry name" value="ZINC METALLOPROTEASE FAMILY M13 NEPRILYSIN-RELATED"/>
    <property type="match status" value="1"/>
</dbReference>
<keyword evidence="2" id="KW-0812">Transmembrane</keyword>
<keyword evidence="2" id="KW-0472">Membrane</keyword>
<reference evidence="4 5" key="1">
    <citation type="journal article" date="2023" name="Arcadia Sci">
        <title>De novo assembly of a long-read Amblyomma americanum tick genome.</title>
        <authorList>
            <person name="Chou S."/>
            <person name="Poskanzer K.E."/>
            <person name="Rollins M."/>
            <person name="Thuy-Boun P.S."/>
        </authorList>
    </citation>
    <scope>NUCLEOTIDE SEQUENCE [LARGE SCALE GENOMIC DNA]</scope>
    <source>
        <strain evidence="4">F_SG_1</strain>
        <tissue evidence="4">Salivary glands</tissue>
    </source>
</reference>
<name>A0AAQ4DL67_AMBAM</name>
<gene>
    <name evidence="4" type="ORF">V5799_034181</name>
</gene>
<comment type="similarity">
    <text evidence="1">Belongs to the peptidase M13 family.</text>
</comment>
<dbReference type="GO" id="GO:0005886">
    <property type="term" value="C:plasma membrane"/>
    <property type="evidence" value="ECO:0007669"/>
    <property type="project" value="TreeGrafter"/>
</dbReference>
<dbReference type="InterPro" id="IPR000718">
    <property type="entry name" value="Peptidase_M13"/>
</dbReference>
<evidence type="ECO:0000313" key="5">
    <source>
        <dbReference type="Proteomes" id="UP001321473"/>
    </source>
</evidence>
<keyword evidence="5" id="KW-1185">Reference proteome</keyword>
<dbReference type="EMBL" id="JARKHS020029533">
    <property type="protein sequence ID" value="KAK8763207.1"/>
    <property type="molecule type" value="Genomic_DNA"/>
</dbReference>
<dbReference type="SUPFAM" id="SSF55486">
    <property type="entry name" value="Metalloproteases ('zincins'), catalytic domain"/>
    <property type="match status" value="1"/>
</dbReference>
<organism evidence="4 5">
    <name type="scientific">Amblyomma americanum</name>
    <name type="common">Lone star tick</name>
    <dbReference type="NCBI Taxonomy" id="6943"/>
    <lineage>
        <taxon>Eukaryota</taxon>
        <taxon>Metazoa</taxon>
        <taxon>Ecdysozoa</taxon>
        <taxon>Arthropoda</taxon>
        <taxon>Chelicerata</taxon>
        <taxon>Arachnida</taxon>
        <taxon>Acari</taxon>
        <taxon>Parasitiformes</taxon>
        <taxon>Ixodida</taxon>
        <taxon>Ixodoidea</taxon>
        <taxon>Ixodidae</taxon>
        <taxon>Amblyomminae</taxon>
        <taxon>Amblyomma</taxon>
    </lineage>
</organism>
<sequence length="688" mass="76173">MLHEFAVTTSLTDLTLRSPTFRASLFVLATLASVLLLLMLLMPTPNTLRGTCSSSYCRRAATDLEALMDAAVDPCDDFYHHVCNVWLSKHDKGVDFAHAAFWNGLDTVQLALLEHKRTAEGYANLHEISQLAAIFKSCLKFLASSSTLAEENLPEAFGNDAEVLKLKNVKEALQTVVRLSLIRGISTMFQVSLIKHRSENVSLYITQAVPLAEKLRQQPHSSTFVQFVAEILIIVLRVLPAHMTRNINATALRLVEFDKKVSAGDPTHVLATITDLRKPLEQLVGGGNFVHLVNSILPETSTLVGTSQVFCSGLNSIRATLEYFRQKLHLGLLYIFVHVLMEIGQFYYAKDLFGKKPRYAAQFCLEASRDVMPPNVWSAVFNSLAALDSTREAENSSMESMFDHIRKMSSSRPPLLGMEESDKLHALSALSSVRLLSEIGTPDLLSNGSESKHAGSTNPEGLFGNMHVNLKLLESSRRLSAPPYLEDMVRNLYATTGDCAYSPLLNAVVLPSALRHAPFAYSSEEVPIEFDLGTVGALLARSVFQAGLPSPRSAFTWSTENVAPFVHCHEQQAPLLLHTLFQHITPSQTLDLFAWARSVKIAHGVMVNVYRGAGNMSTSEFEWKLAQRTFFRRFCLTTCNTADENGPGANARLRCLAPVLGMPEFYSAFNCPVREVNILRYCLDSELS</sequence>
<dbReference type="Proteomes" id="UP001321473">
    <property type="component" value="Unassembled WGS sequence"/>
</dbReference>
<keyword evidence="2" id="KW-1133">Transmembrane helix</keyword>
<evidence type="ECO:0000256" key="1">
    <source>
        <dbReference type="ARBA" id="ARBA00007357"/>
    </source>
</evidence>
<proteinExistence type="inferred from homology"/>